<dbReference type="AlphaFoldDB" id="J3NLJ4"/>
<dbReference type="PANTHER" id="PTHR10782">
    <property type="entry name" value="ZINC FINGER MIZ DOMAIN-CONTAINING PROTEIN"/>
    <property type="match status" value="1"/>
</dbReference>
<dbReference type="EMBL" id="GL385395">
    <property type="protein sequence ID" value="EJT82169.1"/>
    <property type="molecule type" value="Genomic_DNA"/>
</dbReference>
<feature type="compositionally biased region" description="Polar residues" evidence="5">
    <location>
        <begin position="84"/>
        <end position="100"/>
    </location>
</feature>
<feature type="region of interest" description="Disordered" evidence="5">
    <location>
        <begin position="485"/>
        <end position="548"/>
    </location>
</feature>
<sequence length="1172" mass="127449">MPRPTPPADVAAANQYLGVLGGRRRPSWITTTPAAASNLRTKRTFDQALPPDLPRSLPPSSDSLAQQQSIHPNVLPSPAPSDEPSPTATIPQDSANQNPLSDEAPPQSMLTPGSAPDALHSTPVTETRLPAPAGLAALDNQALNIGHGSPPGPATVLVSETSGFWIPPAAANAPDTSPVSVNVASPQTPQPFMLSNGASSNIPPSAMSPAPRTPGQSPQVQTGNLPKKRRVGSTANPFSEDLKMYLAAKIQSMPQGLARSRMILVSDAYQKSDLAFLHIHQTYCAWSQGELATLTEKRGIPWSTVDKAFEILKKILKDNLTLSADSLRYFTAVPGPLEAAITKPWLSFVESMANQWENTVYVAFSQKRPLLVSEMICFLGCRSIVMQKLLFTANRRSLGIIDDAGLGATIDAVFAQDQRWAMSTPDFQVGNSQGLTWQYLESRSQRLVGQYQACVMAANTAIAANTANTANTANIVNTANNSNQTFASQDSSTSWAPWSTSPAASLPQVLQSPNPFGTQRQQHQQQQQQQQQQQPTQPAAYPDGAHRQQNTRASVMGTGMESMTGTSYATQAPLMLPQTMSPGIHGGVHPNATQQQSSAQTSQNFPVGQQFSRAPGFAVQAPPPIFSPYTTQAPTPSRHPHHQQLIQEYRRQSLPLAQAASPTTTVPSNGHMLPPASNVVFPSQLQGASAHTVVTAMPNIVPSNGDTYGRVYQAYQARHAAPAPVGPPSAPINRETPLLPPVGELIPRHEHSHDQYHESSMNMTLHQVHLRSPVRTNRVLTGKRETPQRHYQFVNGFAVAPVVVASSSHGITELDFDVDIETISRLSKPVPQQGRDPQVPVHEYEDGTLRMRLRCCKIDSATADLSQSAWASLETSWPAHIFMVLNGRTGLTPKRKPHYGKDLPAELTSHIGCGKNQVKIALAMHQAPLEYFAVAVETIVTKSHSSLWNQTRNHQVTPREKTLEVIRKRTSSSSNNDNDDDGIMIVTEELPIDLADPFSAVLFETPVRGANCTHLECFDLKLWLETRERKPAYKCISHKADTCDATCRWQISEPTLVDKWRCPIKSCSGDARPCSLVVDGFLLEVRQKLESAGRLDVRSIRVSADGSWKPVPERREKVDDHDDSGSDDDLKGKHVLGRRSKSKSGPSRASSTSSVYPDVRALHGPPEIIDLT</sequence>
<reference evidence="8" key="5">
    <citation type="submission" date="2018-04" db="UniProtKB">
        <authorList>
            <consortium name="EnsemblFungi"/>
        </authorList>
    </citation>
    <scope>IDENTIFICATION</scope>
    <source>
        <strain evidence="8">R3-111a-1</strain>
    </source>
</reference>
<dbReference type="GO" id="GO:0008270">
    <property type="term" value="F:zinc ion binding"/>
    <property type="evidence" value="ECO:0007669"/>
    <property type="project" value="UniProtKB-KW"/>
</dbReference>
<evidence type="ECO:0000259" key="6">
    <source>
        <dbReference type="PROSITE" id="PS51044"/>
    </source>
</evidence>
<evidence type="ECO:0000256" key="2">
    <source>
        <dbReference type="ARBA" id="ARBA00022771"/>
    </source>
</evidence>
<organism evidence="7">
    <name type="scientific">Gaeumannomyces tritici (strain R3-111a-1)</name>
    <name type="common">Wheat and barley take-all root rot fungus</name>
    <name type="synonym">Gaeumannomyces graminis var. tritici</name>
    <dbReference type="NCBI Taxonomy" id="644352"/>
    <lineage>
        <taxon>Eukaryota</taxon>
        <taxon>Fungi</taxon>
        <taxon>Dikarya</taxon>
        <taxon>Ascomycota</taxon>
        <taxon>Pezizomycotina</taxon>
        <taxon>Sordariomycetes</taxon>
        <taxon>Sordariomycetidae</taxon>
        <taxon>Magnaporthales</taxon>
        <taxon>Magnaporthaceae</taxon>
        <taxon>Gaeumannomyces</taxon>
    </lineage>
</organism>
<evidence type="ECO:0000313" key="7">
    <source>
        <dbReference type="EMBL" id="EJT82169.1"/>
    </source>
</evidence>
<dbReference type="HOGENOM" id="CLU_252254_0_0_1"/>
<dbReference type="EnsemblFungi" id="EJT82169">
    <property type="protein sequence ID" value="EJT82169"/>
    <property type="gene ID" value="GGTG_02143"/>
</dbReference>
<feature type="compositionally biased region" description="Polar residues" evidence="5">
    <location>
        <begin position="214"/>
        <end position="224"/>
    </location>
</feature>
<dbReference type="GO" id="GO:0000785">
    <property type="term" value="C:chromatin"/>
    <property type="evidence" value="ECO:0007669"/>
    <property type="project" value="TreeGrafter"/>
</dbReference>
<feature type="compositionally biased region" description="Basic residues" evidence="5">
    <location>
        <begin position="1133"/>
        <end position="1142"/>
    </location>
</feature>
<feature type="compositionally biased region" description="Low complexity" evidence="5">
    <location>
        <begin position="491"/>
        <end position="505"/>
    </location>
</feature>
<dbReference type="OrthoDB" id="27975at2759"/>
<evidence type="ECO:0000256" key="1">
    <source>
        <dbReference type="ARBA" id="ARBA00022723"/>
    </source>
</evidence>
<dbReference type="PANTHER" id="PTHR10782:SF4">
    <property type="entry name" value="TONALLI, ISOFORM E"/>
    <property type="match status" value="1"/>
</dbReference>
<reference evidence="7" key="2">
    <citation type="submission" date="2010-07" db="EMBL/GenBank/DDBJ databases">
        <authorList>
            <consortium name="The Broad Institute Genome Sequencing Platform"/>
            <consortium name="Broad Institute Genome Sequencing Center for Infectious Disease"/>
            <person name="Ma L.-J."/>
            <person name="Dead R."/>
            <person name="Young S."/>
            <person name="Zeng Q."/>
            <person name="Koehrsen M."/>
            <person name="Alvarado L."/>
            <person name="Berlin A."/>
            <person name="Chapman S.B."/>
            <person name="Chen Z."/>
            <person name="Freedman E."/>
            <person name="Gellesch M."/>
            <person name="Goldberg J."/>
            <person name="Griggs A."/>
            <person name="Gujja S."/>
            <person name="Heilman E.R."/>
            <person name="Heiman D."/>
            <person name="Hepburn T."/>
            <person name="Howarth C."/>
            <person name="Jen D."/>
            <person name="Larson L."/>
            <person name="Mehta T."/>
            <person name="Neiman D."/>
            <person name="Pearson M."/>
            <person name="Roberts A."/>
            <person name="Saif S."/>
            <person name="Shea T."/>
            <person name="Shenoy N."/>
            <person name="Sisk P."/>
            <person name="Stolte C."/>
            <person name="Sykes S."/>
            <person name="Walk T."/>
            <person name="White J."/>
            <person name="Yandava C."/>
            <person name="Haas B."/>
            <person name="Nusbaum C."/>
            <person name="Birren B."/>
        </authorList>
    </citation>
    <scope>NUCLEOTIDE SEQUENCE</scope>
    <source>
        <strain evidence="7">R3-111a-1</strain>
    </source>
</reference>
<dbReference type="RefSeq" id="XP_009218178.1">
    <property type="nucleotide sequence ID" value="XM_009219914.1"/>
</dbReference>
<evidence type="ECO:0000256" key="3">
    <source>
        <dbReference type="ARBA" id="ARBA00022833"/>
    </source>
</evidence>
<keyword evidence="1" id="KW-0479">Metal-binding</keyword>
<dbReference type="VEuPathDB" id="FungiDB:GGTG_02143"/>
<dbReference type="eggNOG" id="KOG2169">
    <property type="taxonomic scope" value="Eukaryota"/>
</dbReference>
<dbReference type="InterPro" id="IPR013083">
    <property type="entry name" value="Znf_RING/FYVE/PHD"/>
</dbReference>
<feature type="compositionally biased region" description="Polar residues" evidence="5">
    <location>
        <begin position="28"/>
        <end position="39"/>
    </location>
</feature>
<feature type="region of interest" description="Disordered" evidence="5">
    <location>
        <begin position="1106"/>
        <end position="1172"/>
    </location>
</feature>
<reference evidence="7" key="3">
    <citation type="submission" date="2010-09" db="EMBL/GenBank/DDBJ databases">
        <title>Annotation of Gaeumannomyces graminis var. tritici R3-111a-1.</title>
        <authorList>
            <consortium name="The Broad Institute Genome Sequencing Platform"/>
            <person name="Ma L.-J."/>
            <person name="Dead R."/>
            <person name="Young S.K."/>
            <person name="Zeng Q."/>
            <person name="Gargeya S."/>
            <person name="Fitzgerald M."/>
            <person name="Haas B."/>
            <person name="Abouelleil A."/>
            <person name="Alvarado L."/>
            <person name="Arachchi H.M."/>
            <person name="Berlin A."/>
            <person name="Brown A."/>
            <person name="Chapman S.B."/>
            <person name="Chen Z."/>
            <person name="Dunbar C."/>
            <person name="Freedman E."/>
            <person name="Gearin G."/>
            <person name="Gellesch M."/>
            <person name="Goldberg J."/>
            <person name="Griggs A."/>
            <person name="Gujja S."/>
            <person name="Heiman D."/>
            <person name="Howarth C."/>
            <person name="Larson L."/>
            <person name="Lui A."/>
            <person name="MacDonald P.J.P."/>
            <person name="Mehta T."/>
            <person name="Montmayeur A."/>
            <person name="Murphy C."/>
            <person name="Neiman D."/>
            <person name="Pearson M."/>
            <person name="Priest M."/>
            <person name="Roberts A."/>
            <person name="Saif S."/>
            <person name="Shea T."/>
            <person name="Shenoy N."/>
            <person name="Sisk P."/>
            <person name="Stolte C."/>
            <person name="Sykes S."/>
            <person name="Yandava C."/>
            <person name="Wortman J."/>
            <person name="Nusbaum C."/>
            <person name="Birren B."/>
        </authorList>
    </citation>
    <scope>NUCLEOTIDE SEQUENCE</scope>
    <source>
        <strain evidence="7">R3-111a-1</strain>
    </source>
</reference>
<reference evidence="9" key="1">
    <citation type="submission" date="2010-07" db="EMBL/GenBank/DDBJ databases">
        <title>The genome sequence of Gaeumannomyces graminis var. tritici strain R3-111a-1.</title>
        <authorList>
            <consortium name="The Broad Institute Genome Sequencing Platform"/>
            <person name="Ma L.-J."/>
            <person name="Dead R."/>
            <person name="Young S."/>
            <person name="Zeng Q."/>
            <person name="Koehrsen M."/>
            <person name="Alvarado L."/>
            <person name="Berlin A."/>
            <person name="Chapman S.B."/>
            <person name="Chen Z."/>
            <person name="Freedman E."/>
            <person name="Gellesch M."/>
            <person name="Goldberg J."/>
            <person name="Griggs A."/>
            <person name="Gujja S."/>
            <person name="Heilman E.R."/>
            <person name="Heiman D."/>
            <person name="Hepburn T."/>
            <person name="Howarth C."/>
            <person name="Jen D."/>
            <person name="Larson L."/>
            <person name="Mehta T."/>
            <person name="Neiman D."/>
            <person name="Pearson M."/>
            <person name="Roberts A."/>
            <person name="Saif S."/>
            <person name="Shea T."/>
            <person name="Shenoy N."/>
            <person name="Sisk P."/>
            <person name="Stolte C."/>
            <person name="Sykes S."/>
            <person name="Walk T."/>
            <person name="White J."/>
            <person name="Yandava C."/>
            <person name="Haas B."/>
            <person name="Nusbaum C."/>
            <person name="Birren B."/>
        </authorList>
    </citation>
    <scope>NUCLEOTIDE SEQUENCE [LARGE SCALE GENOMIC DNA]</scope>
    <source>
        <strain evidence="9">R3-111a-1</strain>
    </source>
</reference>
<protein>
    <recommendedName>
        <fullName evidence="6">SP-RING-type domain-containing protein</fullName>
    </recommendedName>
</protein>
<feature type="domain" description="SP-RING-type" evidence="6">
    <location>
        <begin position="979"/>
        <end position="1069"/>
    </location>
</feature>
<feature type="compositionally biased region" description="Low complexity" evidence="5">
    <location>
        <begin position="519"/>
        <end position="534"/>
    </location>
</feature>
<feature type="compositionally biased region" description="Low complexity" evidence="5">
    <location>
        <begin position="1143"/>
        <end position="1154"/>
    </location>
</feature>
<dbReference type="InterPro" id="IPR004181">
    <property type="entry name" value="Znf_MIZ"/>
</dbReference>
<dbReference type="GO" id="GO:0061665">
    <property type="term" value="F:SUMO ligase activity"/>
    <property type="evidence" value="ECO:0007669"/>
    <property type="project" value="TreeGrafter"/>
</dbReference>
<feature type="region of interest" description="Disordered" evidence="5">
    <location>
        <begin position="21"/>
        <end position="125"/>
    </location>
</feature>
<evidence type="ECO:0000256" key="4">
    <source>
        <dbReference type="PROSITE-ProRule" id="PRU00452"/>
    </source>
</evidence>
<keyword evidence="9" id="KW-1185">Reference proteome</keyword>
<evidence type="ECO:0000256" key="5">
    <source>
        <dbReference type="SAM" id="MobiDB-lite"/>
    </source>
</evidence>
<feature type="compositionally biased region" description="Basic and acidic residues" evidence="5">
    <location>
        <begin position="1111"/>
        <end position="1132"/>
    </location>
</feature>
<keyword evidence="2 4" id="KW-0863">Zinc-finger</keyword>
<dbReference type="GO" id="GO:0016925">
    <property type="term" value="P:protein sumoylation"/>
    <property type="evidence" value="ECO:0007669"/>
    <property type="project" value="TreeGrafter"/>
</dbReference>
<dbReference type="STRING" id="644352.J3NLJ4"/>
<evidence type="ECO:0000313" key="9">
    <source>
        <dbReference type="Proteomes" id="UP000006039"/>
    </source>
</evidence>
<evidence type="ECO:0000313" key="8">
    <source>
        <dbReference type="EnsemblFungi" id="EJT82169"/>
    </source>
</evidence>
<dbReference type="Pfam" id="PF02891">
    <property type="entry name" value="zf-MIZ"/>
    <property type="match status" value="1"/>
</dbReference>
<dbReference type="Gene3D" id="3.30.40.10">
    <property type="entry name" value="Zinc/RING finger domain, C3HC4 (zinc finger)"/>
    <property type="match status" value="1"/>
</dbReference>
<keyword evidence="3" id="KW-0862">Zinc</keyword>
<dbReference type="Proteomes" id="UP000006039">
    <property type="component" value="Unassembled WGS sequence"/>
</dbReference>
<name>J3NLJ4_GAET3</name>
<gene>
    <name evidence="8" type="primary">20342601</name>
    <name evidence="7" type="ORF">GGTG_02143</name>
</gene>
<dbReference type="PROSITE" id="PS51044">
    <property type="entry name" value="ZF_SP_RING"/>
    <property type="match status" value="1"/>
</dbReference>
<reference evidence="8" key="4">
    <citation type="journal article" date="2015" name="G3 (Bethesda)">
        <title>Genome sequences of three phytopathogenic species of the Magnaporthaceae family of fungi.</title>
        <authorList>
            <person name="Okagaki L.H."/>
            <person name="Nunes C.C."/>
            <person name="Sailsbery J."/>
            <person name="Clay B."/>
            <person name="Brown D."/>
            <person name="John T."/>
            <person name="Oh Y."/>
            <person name="Young N."/>
            <person name="Fitzgerald M."/>
            <person name="Haas B.J."/>
            <person name="Zeng Q."/>
            <person name="Young S."/>
            <person name="Adiconis X."/>
            <person name="Fan L."/>
            <person name="Levin J.Z."/>
            <person name="Mitchell T.K."/>
            <person name="Okubara P.A."/>
            <person name="Farman M.L."/>
            <person name="Kohn L.M."/>
            <person name="Birren B."/>
            <person name="Ma L.-J."/>
            <person name="Dean R.A."/>
        </authorList>
    </citation>
    <scope>NUCLEOTIDE SEQUENCE</scope>
    <source>
        <strain evidence="8">R3-111a-1</strain>
    </source>
</reference>
<proteinExistence type="predicted"/>
<dbReference type="GeneID" id="20342601"/>
<feature type="compositionally biased region" description="Polar residues" evidence="5">
    <location>
        <begin position="508"/>
        <end position="518"/>
    </location>
</feature>
<accession>J3NLJ4</accession>
<feature type="region of interest" description="Disordered" evidence="5">
    <location>
        <begin position="186"/>
        <end position="235"/>
    </location>
</feature>